<evidence type="ECO:0000313" key="1">
    <source>
        <dbReference type="EMBL" id="OOF98332.1"/>
    </source>
</evidence>
<proteinExistence type="predicted"/>
<dbReference type="OMA" id="GWDERIT"/>
<organism evidence="1 2">
    <name type="scientific">Aspergillus carbonarius (strain ITEM 5010)</name>
    <dbReference type="NCBI Taxonomy" id="602072"/>
    <lineage>
        <taxon>Eukaryota</taxon>
        <taxon>Fungi</taxon>
        <taxon>Dikarya</taxon>
        <taxon>Ascomycota</taxon>
        <taxon>Pezizomycotina</taxon>
        <taxon>Eurotiomycetes</taxon>
        <taxon>Eurotiomycetidae</taxon>
        <taxon>Eurotiales</taxon>
        <taxon>Aspergillaceae</taxon>
        <taxon>Aspergillus</taxon>
        <taxon>Aspergillus subgen. Circumdati</taxon>
    </lineage>
</organism>
<dbReference type="VEuPathDB" id="FungiDB:ASPCADRAFT_128490"/>
<protein>
    <submittedName>
        <fullName evidence="1">Uncharacterized protein</fullName>
    </submittedName>
</protein>
<reference evidence="2" key="1">
    <citation type="journal article" date="2017" name="Genome Biol.">
        <title>Comparative genomics reveals high biological diversity and specific adaptations in the industrially and medically important fungal genus Aspergillus.</title>
        <authorList>
            <person name="de Vries R.P."/>
            <person name="Riley R."/>
            <person name="Wiebenga A."/>
            <person name="Aguilar-Osorio G."/>
            <person name="Amillis S."/>
            <person name="Uchima C.A."/>
            <person name="Anderluh G."/>
            <person name="Asadollahi M."/>
            <person name="Askin M."/>
            <person name="Barry K."/>
            <person name="Battaglia E."/>
            <person name="Bayram O."/>
            <person name="Benocci T."/>
            <person name="Braus-Stromeyer S.A."/>
            <person name="Caldana C."/>
            <person name="Canovas D."/>
            <person name="Cerqueira G.C."/>
            <person name="Chen F."/>
            <person name="Chen W."/>
            <person name="Choi C."/>
            <person name="Clum A."/>
            <person name="Dos Santos R.A."/>
            <person name="Damasio A.R."/>
            <person name="Diallinas G."/>
            <person name="Emri T."/>
            <person name="Fekete E."/>
            <person name="Flipphi M."/>
            <person name="Freyberg S."/>
            <person name="Gallo A."/>
            <person name="Gournas C."/>
            <person name="Habgood R."/>
            <person name="Hainaut M."/>
            <person name="Harispe M.L."/>
            <person name="Henrissat B."/>
            <person name="Hilden K.S."/>
            <person name="Hope R."/>
            <person name="Hossain A."/>
            <person name="Karabika E."/>
            <person name="Karaffa L."/>
            <person name="Karanyi Z."/>
            <person name="Krasevec N."/>
            <person name="Kuo A."/>
            <person name="Kusch H."/>
            <person name="LaButti K."/>
            <person name="Lagendijk E.L."/>
            <person name="Lapidus A."/>
            <person name="Levasseur A."/>
            <person name="Lindquist E."/>
            <person name="Lipzen A."/>
            <person name="Logrieco A.F."/>
            <person name="MacCabe A."/>
            <person name="Maekelae M.R."/>
            <person name="Malavazi I."/>
            <person name="Melin P."/>
            <person name="Meyer V."/>
            <person name="Mielnichuk N."/>
            <person name="Miskei M."/>
            <person name="Molnar A.P."/>
            <person name="Mule G."/>
            <person name="Ngan C.Y."/>
            <person name="Orejas M."/>
            <person name="Orosz E."/>
            <person name="Ouedraogo J.P."/>
            <person name="Overkamp K.M."/>
            <person name="Park H.-S."/>
            <person name="Perrone G."/>
            <person name="Piumi F."/>
            <person name="Punt P.J."/>
            <person name="Ram A.F."/>
            <person name="Ramon A."/>
            <person name="Rauscher S."/>
            <person name="Record E."/>
            <person name="Riano-Pachon D.M."/>
            <person name="Robert V."/>
            <person name="Roehrig J."/>
            <person name="Ruller R."/>
            <person name="Salamov A."/>
            <person name="Salih N.S."/>
            <person name="Samson R.A."/>
            <person name="Sandor E."/>
            <person name="Sanguinetti M."/>
            <person name="Schuetze T."/>
            <person name="Sepcic K."/>
            <person name="Shelest E."/>
            <person name="Sherlock G."/>
            <person name="Sophianopoulou V."/>
            <person name="Squina F.M."/>
            <person name="Sun H."/>
            <person name="Susca A."/>
            <person name="Todd R.B."/>
            <person name="Tsang A."/>
            <person name="Unkles S.E."/>
            <person name="van de Wiele N."/>
            <person name="van Rossen-Uffink D."/>
            <person name="Oliveira J.V."/>
            <person name="Vesth T.C."/>
            <person name="Visser J."/>
            <person name="Yu J.-H."/>
            <person name="Zhou M."/>
            <person name="Andersen M.R."/>
            <person name="Archer D.B."/>
            <person name="Baker S.E."/>
            <person name="Benoit I."/>
            <person name="Brakhage A.A."/>
            <person name="Braus G.H."/>
            <person name="Fischer R."/>
            <person name="Frisvad J.C."/>
            <person name="Goldman G.H."/>
            <person name="Houbraken J."/>
            <person name="Oakley B."/>
            <person name="Pocsi I."/>
            <person name="Scazzocchio C."/>
            <person name="Seiboth B."/>
            <person name="vanKuyk P.A."/>
            <person name="Wortman J."/>
            <person name="Dyer P.S."/>
            <person name="Grigoriev I.V."/>
        </authorList>
    </citation>
    <scope>NUCLEOTIDE SEQUENCE [LARGE SCALE GENOMIC DNA]</scope>
    <source>
        <strain evidence="2">ITEM 5010</strain>
    </source>
</reference>
<accession>A0A1R3RV52</accession>
<dbReference type="Proteomes" id="UP000188318">
    <property type="component" value="Unassembled WGS sequence"/>
</dbReference>
<dbReference type="OrthoDB" id="5337308at2759"/>
<evidence type="ECO:0000313" key="2">
    <source>
        <dbReference type="Proteomes" id="UP000188318"/>
    </source>
</evidence>
<sequence>MFASMRTQARGGTSLRLRLVGNLTLLYLGSFAALVSAELTFDDAKYKGNALSCLMENTQEGAEAYMQTYKPGVAVASTWTDYSDLTTWGWQDSDNYPEGNYEGVLDNYLTTQLDMENEGGVPIEQTQTAEVKVNGVTYPPSGGRYANVYYAEEGLIIADENYGPRNNKKIAQDGQPYVKLAQWSDVVYLNWANQAGSDVSGLKAVIRFSISNTGAQAIMDTVTGGATIPGYKNPMKFESGTDNYNALLGTPNGSGVAWLLINHKSQLGIKTIKSISLFRSKEPLGGDPVTNMAFEIEDWSDTSSETTS</sequence>
<dbReference type="EMBL" id="KV907496">
    <property type="protein sequence ID" value="OOF98332.1"/>
    <property type="molecule type" value="Genomic_DNA"/>
</dbReference>
<name>A0A1R3RV52_ASPC5</name>
<keyword evidence="2" id="KW-1185">Reference proteome</keyword>
<gene>
    <name evidence="1" type="ORF">ASPCADRAFT_128490</name>
</gene>
<dbReference type="AlphaFoldDB" id="A0A1R3RV52"/>